<accession>A0A0G0Y297</accession>
<dbReference type="PANTHER" id="PTHR36832:SF1">
    <property type="entry name" value="SLR1174 PROTEIN"/>
    <property type="match status" value="1"/>
</dbReference>
<dbReference type="STRING" id="1618356.UU93_C0027G0001"/>
<dbReference type="PANTHER" id="PTHR36832">
    <property type="entry name" value="SLR1174 PROTEIN-RELATED"/>
    <property type="match status" value="1"/>
</dbReference>
<feature type="transmembrane region" description="Helical" evidence="1">
    <location>
        <begin position="21"/>
        <end position="41"/>
    </location>
</feature>
<organism evidence="2 3">
    <name type="scientific">Candidatus Amesbacteria bacterium GW2011_GWA2_42_12</name>
    <dbReference type="NCBI Taxonomy" id="1618356"/>
    <lineage>
        <taxon>Bacteria</taxon>
        <taxon>Candidatus Amesiibacteriota</taxon>
    </lineage>
</organism>
<reference evidence="2 3" key="1">
    <citation type="journal article" date="2015" name="Nature">
        <title>rRNA introns, odd ribosomes, and small enigmatic genomes across a large radiation of phyla.</title>
        <authorList>
            <person name="Brown C.T."/>
            <person name="Hug L.A."/>
            <person name="Thomas B.C."/>
            <person name="Sharon I."/>
            <person name="Castelle C.J."/>
            <person name="Singh A."/>
            <person name="Wilkins M.J."/>
            <person name="Williams K.H."/>
            <person name="Banfield J.F."/>
        </authorList>
    </citation>
    <scope>NUCLEOTIDE SEQUENCE [LARGE SCALE GENOMIC DNA]</scope>
</reference>
<feature type="transmembrane region" description="Helical" evidence="1">
    <location>
        <begin position="136"/>
        <end position="157"/>
    </location>
</feature>
<dbReference type="InterPro" id="IPR010390">
    <property type="entry name" value="ABC-2_transporter-like"/>
</dbReference>
<keyword evidence="1" id="KW-0812">Transmembrane</keyword>
<proteinExistence type="predicted"/>
<feature type="transmembrane region" description="Helical" evidence="1">
    <location>
        <begin position="109"/>
        <end position="129"/>
    </location>
</feature>
<dbReference type="AlphaFoldDB" id="A0A0G0Y297"/>
<dbReference type="Proteomes" id="UP000034160">
    <property type="component" value="Unassembled WGS sequence"/>
</dbReference>
<gene>
    <name evidence="2" type="ORF">UU93_C0027G0001</name>
</gene>
<sequence>MSMVIAISLWESIFRSTPQVFGYYGSQMLTYIFVSNIVGFITLSSRTIEVPNVIRSGDLSLYLIRPLRFFVYWFSRDIADKFQNVIFAAFELIALYIIFHPALTIPTHVLTVLITVLAVFGGLVMYYFINMIFGFLAFWSPDVWAPRFLFFVIMFFVSGST</sequence>
<feature type="transmembrane region" description="Helical" evidence="1">
    <location>
        <begin position="85"/>
        <end position="103"/>
    </location>
</feature>
<keyword evidence="1" id="KW-0472">Membrane</keyword>
<comment type="caution">
    <text evidence="2">The sequence shown here is derived from an EMBL/GenBank/DDBJ whole genome shotgun (WGS) entry which is preliminary data.</text>
</comment>
<dbReference type="EMBL" id="LCCN01000027">
    <property type="protein sequence ID" value="KKS30910.1"/>
    <property type="molecule type" value="Genomic_DNA"/>
</dbReference>
<name>A0A0G0Y297_9BACT</name>
<keyword evidence="1" id="KW-1133">Transmembrane helix</keyword>
<feature type="non-terminal residue" evidence="2">
    <location>
        <position position="161"/>
    </location>
</feature>
<evidence type="ECO:0008006" key="4">
    <source>
        <dbReference type="Google" id="ProtNLM"/>
    </source>
</evidence>
<dbReference type="Pfam" id="PF06182">
    <property type="entry name" value="ABC2_membrane_6"/>
    <property type="match status" value="1"/>
</dbReference>
<evidence type="ECO:0000313" key="3">
    <source>
        <dbReference type="Proteomes" id="UP000034160"/>
    </source>
</evidence>
<protein>
    <recommendedName>
        <fullName evidence="4">ABC-2 type transporter domain-containing protein</fullName>
    </recommendedName>
</protein>
<evidence type="ECO:0000256" key="1">
    <source>
        <dbReference type="SAM" id="Phobius"/>
    </source>
</evidence>
<evidence type="ECO:0000313" key="2">
    <source>
        <dbReference type="EMBL" id="KKS30910.1"/>
    </source>
</evidence>